<proteinExistence type="predicted"/>
<gene>
    <name evidence="1" type="ORF">FNW02_19600</name>
</gene>
<dbReference type="AlphaFoldDB" id="A0AA40VS96"/>
<dbReference type="Proteomes" id="UP001165986">
    <property type="component" value="Unassembled WGS sequence"/>
</dbReference>
<sequence>MAKKCVSDDLEIKKWHPPFYGLITNELCFSTGLYITQSKDIDEQKIYWKWWNQPNDENSIQWLT</sequence>
<dbReference type="EMBL" id="VJXY01000022">
    <property type="protein sequence ID" value="MBD6617969.1"/>
    <property type="molecule type" value="Genomic_DNA"/>
</dbReference>
<name>A0AA40VS96_9NOST</name>
<keyword evidence="2" id="KW-1185">Reference proteome</keyword>
<reference evidence="1" key="1">
    <citation type="submission" date="2019-07" db="EMBL/GenBank/DDBJ databases">
        <title>Toxilogical consequences of a new and cryptic species of cyanobacteria (Komarekiella delphini-convector) recovered from the epidermis of a bottlenose dolphin and 1500 ft. in the air.</title>
        <authorList>
            <person name="Brown A.O."/>
            <person name="Dvorak P."/>
            <person name="Villanueva C.D."/>
            <person name="Foss A.J."/>
            <person name="Garvey A.D."/>
            <person name="Gibson Q.A."/>
            <person name="Johansen J.R."/>
            <person name="Casamatta D.A."/>
        </authorList>
    </citation>
    <scope>NUCLEOTIDE SEQUENCE</scope>
    <source>
        <strain evidence="1">SJRDD-AB1</strain>
    </source>
</reference>
<accession>A0AA40VS96</accession>
<comment type="caution">
    <text evidence="1">The sequence shown here is derived from an EMBL/GenBank/DDBJ whole genome shotgun (WGS) entry which is preliminary data.</text>
</comment>
<organism evidence="1 2">
    <name type="scientific">Komarekiella delphini-convector SJRDD-AB1</name>
    <dbReference type="NCBI Taxonomy" id="2593771"/>
    <lineage>
        <taxon>Bacteria</taxon>
        <taxon>Bacillati</taxon>
        <taxon>Cyanobacteriota</taxon>
        <taxon>Cyanophyceae</taxon>
        <taxon>Nostocales</taxon>
        <taxon>Nostocaceae</taxon>
        <taxon>Komarekiella</taxon>
        <taxon>Komarekiella delphini-convector</taxon>
    </lineage>
</organism>
<evidence type="ECO:0000313" key="1">
    <source>
        <dbReference type="EMBL" id="MBD6617969.1"/>
    </source>
</evidence>
<protein>
    <submittedName>
        <fullName evidence="1">Uncharacterized protein</fullName>
    </submittedName>
</protein>
<evidence type="ECO:0000313" key="2">
    <source>
        <dbReference type="Proteomes" id="UP001165986"/>
    </source>
</evidence>